<accession>A0A2P8DNK8</accession>
<evidence type="ECO:0000313" key="2">
    <source>
        <dbReference type="Proteomes" id="UP000240542"/>
    </source>
</evidence>
<evidence type="ECO:0000313" key="1">
    <source>
        <dbReference type="EMBL" id="PSK98806.1"/>
    </source>
</evidence>
<dbReference type="EMBL" id="PYGA01000004">
    <property type="protein sequence ID" value="PSK98806.1"/>
    <property type="molecule type" value="Genomic_DNA"/>
</dbReference>
<protein>
    <submittedName>
        <fullName evidence="1">Uncharacterized protein</fullName>
    </submittedName>
</protein>
<reference evidence="1 2" key="1">
    <citation type="submission" date="2018-03" db="EMBL/GenBank/DDBJ databases">
        <title>Genomic Encyclopedia of Archaeal and Bacterial Type Strains, Phase II (KMG-II): from individual species to whole genera.</title>
        <authorList>
            <person name="Goeker M."/>
        </authorList>
    </citation>
    <scope>NUCLEOTIDE SEQUENCE [LARGE SCALE GENOMIC DNA]</scope>
    <source>
        <strain evidence="1 2">DSM 45312</strain>
    </source>
</reference>
<comment type="caution">
    <text evidence="1">The sequence shown here is derived from an EMBL/GenBank/DDBJ whole genome shotgun (WGS) entry which is preliminary data.</text>
</comment>
<dbReference type="AlphaFoldDB" id="A0A2P8DNK8"/>
<name>A0A2P8DNK8_9ACTN</name>
<dbReference type="Proteomes" id="UP000240542">
    <property type="component" value="Unassembled WGS sequence"/>
</dbReference>
<gene>
    <name evidence="1" type="ORF">CLV63_10430</name>
</gene>
<dbReference type="RefSeq" id="WP_106582147.1">
    <property type="nucleotide sequence ID" value="NZ_PYGA01000004.1"/>
</dbReference>
<dbReference type="OrthoDB" id="3429299at2"/>
<keyword evidence="2" id="KW-1185">Reference proteome</keyword>
<sequence length="121" mass="12854">MTDVHTLPAPIVAHAWDGVDTSIDAEVPELLSDDQFDRYSGTVAALLTAAGLDVRAPNENDPSSLRVSNLRTRHTVELDMRDDRSADWPLGTGDEIPEGTSAADLAAQIARLLSASAFPTG</sequence>
<proteinExistence type="predicted"/>
<organism evidence="1 2">
    <name type="scientific">Murinocardiopsis flavida</name>
    <dbReference type="NCBI Taxonomy" id="645275"/>
    <lineage>
        <taxon>Bacteria</taxon>
        <taxon>Bacillati</taxon>
        <taxon>Actinomycetota</taxon>
        <taxon>Actinomycetes</taxon>
        <taxon>Streptosporangiales</taxon>
        <taxon>Nocardiopsidaceae</taxon>
        <taxon>Murinocardiopsis</taxon>
    </lineage>
</organism>